<accession>A0A2T0B5W4</accession>
<dbReference type="EMBL" id="PVXO01000028">
    <property type="protein sequence ID" value="PRR79291.1"/>
    <property type="molecule type" value="Genomic_DNA"/>
</dbReference>
<dbReference type="Proteomes" id="UP000239706">
    <property type="component" value="Unassembled WGS sequence"/>
</dbReference>
<dbReference type="OrthoDB" id="1950923at2"/>
<dbReference type="RefSeq" id="WP_106063112.1">
    <property type="nucleotide sequence ID" value="NZ_PVXO01000028.1"/>
</dbReference>
<proteinExistence type="predicted"/>
<dbReference type="AlphaFoldDB" id="A0A2T0B5W4"/>
<keyword evidence="2" id="KW-1185">Reference proteome</keyword>
<organism evidence="1 2">
    <name type="scientific">Clostridium liquoris</name>
    <dbReference type="NCBI Taxonomy" id="1289519"/>
    <lineage>
        <taxon>Bacteria</taxon>
        <taxon>Bacillati</taxon>
        <taxon>Bacillota</taxon>
        <taxon>Clostridia</taxon>
        <taxon>Eubacteriales</taxon>
        <taxon>Clostridiaceae</taxon>
        <taxon>Clostridium</taxon>
    </lineage>
</organism>
<reference evidence="1 2" key="1">
    <citation type="submission" date="2018-03" db="EMBL/GenBank/DDBJ databases">
        <title>Genome sequence of Clostridium liquoris DSM 100320.</title>
        <authorList>
            <person name="Poehlein A."/>
            <person name="Daniel R."/>
        </authorList>
    </citation>
    <scope>NUCLEOTIDE SEQUENCE [LARGE SCALE GENOMIC DNA]</scope>
    <source>
        <strain evidence="1 2">DSM 100320</strain>
    </source>
</reference>
<evidence type="ECO:0000313" key="2">
    <source>
        <dbReference type="Proteomes" id="UP000239706"/>
    </source>
</evidence>
<evidence type="ECO:0000313" key="1">
    <source>
        <dbReference type="EMBL" id="PRR79291.1"/>
    </source>
</evidence>
<comment type="caution">
    <text evidence="1">The sequence shown here is derived from an EMBL/GenBank/DDBJ whole genome shotgun (WGS) entry which is preliminary data.</text>
</comment>
<gene>
    <name evidence="1" type="ORF">CLLI_09650</name>
</gene>
<protein>
    <submittedName>
        <fullName evidence="1">Uncharacterized protein</fullName>
    </submittedName>
</protein>
<sequence length="417" mass="49739">MITKKDLTYLIDKIVSSDLFWEANYYFRSMKKQPHGGVARIFYPNTYLKHYPTDAFRLFIHKSNEVPYFLSKLIEETYQEYLLCEVDVEELCWLCFDDDKFWYAGFRLLKPKKEFEELNKKAPILWTVISSKLRFQDYFELDYKLLVYALVCYLIGNKMIEIDGIEEIRKHEVLRTPKNKYGLSLVNEAEFSRQGFVIDESYYLYNIFFDTAIGAATDDVPYTVKIINEEIQNRELFFRSDEKLAVPADKMISTATMDFQKYRGISVDFGDIEKLVNKKEIIVHYDPKYLAKVVMIIKPDRDQESSLFYHIEVEELWNPEKIKDRFVITNYLHAQYYPSKKAFNHIDFSVNQYSKEIFEKKFKDAVMDTEVPIDKYGEEHYKIWCVESNAIEISTWSKLVCATLDEPFRDLFIEMFL</sequence>
<name>A0A2T0B5W4_9CLOT</name>